<dbReference type="InterPro" id="IPR001611">
    <property type="entry name" value="Leu-rich_rpt"/>
</dbReference>
<dbReference type="Gene3D" id="3.80.10.10">
    <property type="entry name" value="Ribonuclease Inhibitor"/>
    <property type="match status" value="3"/>
</dbReference>
<dbReference type="PANTHER" id="PTHR48051">
    <property type="match status" value="1"/>
</dbReference>
<dbReference type="PROSITE" id="PS51450">
    <property type="entry name" value="LRR"/>
    <property type="match status" value="3"/>
</dbReference>
<protein>
    <submittedName>
        <fullName evidence="5">Uncharacterized protein</fullName>
    </submittedName>
</protein>
<sequence>MPHLTEPNLVNYMVIAISEVTKTRAVLQILGARPEKESVNSARTKILDIEARLRKQLKEIVLCNKQEGVDRYGWRVQAAEKEEWCRKAAGEEMSGYKSVVQLGDMYQGYEKVLKDYEEKLFKVYEFFAHGDERLEEFVGSDGALLDGVLRKGLERVELSKRGLSCVPDAFGMLKGLVVLNLSHNQIEVIPDSIGGLENLQELYLSSNLLVSLPDSVGMLCDLKILDVSSNKLKTLPDTIVHCSSLVDLDASFNHLTYIPTNIGYRLLNLQRLSVNLNKIRSLPTSICEMQSLQHLDVHFNELRGLPYTIGLLTNLEILNLSKNFSDLTELPDTIGDLINLKELDLSNNQISALPITFGRLHSLTKLNLEQNPLKIPPMETVEKGVEAVKEFMAKRLLDVLLEEEERKSVLNASNQEQTGWLTRSTLLLKNLSSVISESVSGYMGAGQKPQRDPFLDQQL</sequence>
<comment type="caution">
    <text evidence="5">The sequence shown here is derived from an EMBL/GenBank/DDBJ whole genome shotgun (WGS) entry which is preliminary data.</text>
</comment>
<comment type="function">
    <text evidence="4">Leucine-rich repeat protein that likely mediates protein interactions, possibly in the context of signal transduction.</text>
</comment>
<dbReference type="AlphaFoldDB" id="A0A835LD74"/>
<dbReference type="PRINTS" id="PR00019">
    <property type="entry name" value="LEURICHRPT"/>
</dbReference>
<evidence type="ECO:0000256" key="4">
    <source>
        <dbReference type="ARBA" id="ARBA00037519"/>
    </source>
</evidence>
<dbReference type="Proteomes" id="UP000631114">
    <property type="component" value="Unassembled WGS sequence"/>
</dbReference>
<evidence type="ECO:0000256" key="1">
    <source>
        <dbReference type="ARBA" id="ARBA00022614"/>
    </source>
</evidence>
<dbReference type="EMBL" id="JADFTS010000009">
    <property type="protein sequence ID" value="KAF9590230.1"/>
    <property type="molecule type" value="Genomic_DNA"/>
</dbReference>
<dbReference type="PANTHER" id="PTHR48051:SF54">
    <property type="entry name" value="LEUCINE-RICH REPEAT-CONTAINING PROTEIN"/>
    <property type="match status" value="1"/>
</dbReference>
<keyword evidence="6" id="KW-1185">Reference proteome</keyword>
<dbReference type="OrthoDB" id="1668230at2759"/>
<proteinExistence type="inferred from homology"/>
<name>A0A835LD74_9MAGN</name>
<dbReference type="FunFam" id="3.80.10.10:FF:000405">
    <property type="entry name" value="Plant intracellular Ras-group-related LRR protein 4"/>
    <property type="match status" value="1"/>
</dbReference>
<dbReference type="SUPFAM" id="SSF52058">
    <property type="entry name" value="L domain-like"/>
    <property type="match status" value="1"/>
</dbReference>
<evidence type="ECO:0000313" key="6">
    <source>
        <dbReference type="Proteomes" id="UP000631114"/>
    </source>
</evidence>
<dbReference type="Pfam" id="PF13855">
    <property type="entry name" value="LRR_8"/>
    <property type="match status" value="2"/>
</dbReference>
<comment type="similarity">
    <text evidence="3">Belongs to the SHOC2 family.</text>
</comment>
<evidence type="ECO:0000256" key="2">
    <source>
        <dbReference type="ARBA" id="ARBA00022737"/>
    </source>
</evidence>
<evidence type="ECO:0000256" key="3">
    <source>
        <dbReference type="ARBA" id="ARBA00023786"/>
    </source>
</evidence>
<evidence type="ECO:0000313" key="5">
    <source>
        <dbReference type="EMBL" id="KAF9590230.1"/>
    </source>
</evidence>
<dbReference type="InterPro" id="IPR003591">
    <property type="entry name" value="Leu-rich_rpt_typical-subtyp"/>
</dbReference>
<dbReference type="InterPro" id="IPR050216">
    <property type="entry name" value="LRR_domain-containing"/>
</dbReference>
<dbReference type="SMART" id="SM00369">
    <property type="entry name" value="LRR_TYP"/>
    <property type="match status" value="9"/>
</dbReference>
<dbReference type="SMART" id="SM00364">
    <property type="entry name" value="LRR_BAC"/>
    <property type="match status" value="8"/>
</dbReference>
<keyword evidence="2" id="KW-0677">Repeat</keyword>
<dbReference type="InterPro" id="IPR032675">
    <property type="entry name" value="LRR_dom_sf"/>
</dbReference>
<organism evidence="5 6">
    <name type="scientific">Coptis chinensis</name>
    <dbReference type="NCBI Taxonomy" id="261450"/>
    <lineage>
        <taxon>Eukaryota</taxon>
        <taxon>Viridiplantae</taxon>
        <taxon>Streptophyta</taxon>
        <taxon>Embryophyta</taxon>
        <taxon>Tracheophyta</taxon>
        <taxon>Spermatophyta</taxon>
        <taxon>Magnoliopsida</taxon>
        <taxon>Ranunculales</taxon>
        <taxon>Ranunculaceae</taxon>
        <taxon>Coptidoideae</taxon>
        <taxon>Coptis</taxon>
    </lineage>
</organism>
<accession>A0A835LD74</accession>
<dbReference type="GO" id="GO:0005737">
    <property type="term" value="C:cytoplasm"/>
    <property type="evidence" value="ECO:0007669"/>
    <property type="project" value="TreeGrafter"/>
</dbReference>
<gene>
    <name evidence="5" type="ORF">IFM89_032008</name>
</gene>
<reference evidence="5 6" key="1">
    <citation type="submission" date="2020-10" db="EMBL/GenBank/DDBJ databases">
        <title>The Coptis chinensis genome and diversification of protoberbering-type alkaloids.</title>
        <authorList>
            <person name="Wang B."/>
            <person name="Shu S."/>
            <person name="Song C."/>
            <person name="Liu Y."/>
        </authorList>
    </citation>
    <scope>NUCLEOTIDE SEQUENCE [LARGE SCALE GENOMIC DNA]</scope>
    <source>
        <strain evidence="5">HL-2020</strain>
        <tissue evidence="5">Leaf</tissue>
    </source>
</reference>
<keyword evidence="1" id="KW-0433">Leucine-rich repeat</keyword>